<name>A0ABT8M686_9EURY</name>
<keyword evidence="1" id="KW-1133">Transmembrane helix</keyword>
<keyword evidence="1" id="KW-0472">Membrane</keyword>
<protein>
    <recommendedName>
        <fullName evidence="4">Flagellin</fullName>
    </recommendedName>
</protein>
<evidence type="ECO:0008006" key="4">
    <source>
        <dbReference type="Google" id="ProtNLM"/>
    </source>
</evidence>
<gene>
    <name evidence="2" type="ORF">FGU65_00780</name>
</gene>
<proteinExistence type="predicted"/>
<accession>A0ABT8M686</accession>
<evidence type="ECO:0000256" key="1">
    <source>
        <dbReference type="SAM" id="Phobius"/>
    </source>
</evidence>
<keyword evidence="3" id="KW-1185">Reference proteome</keyword>
<sequence>MAIRAGPDAAAELEIALVLGAFIAVTSLFSFLSLGTGAASLAGAGDAGYPVVAAGSPCLEAVWDIRSAGGQNADTLTLTVAPTEPGMPVDMARATVTVMTPCDLETLTYSAAAAPEPGAWTVAAQENGNGDAVLEAGEIFTLQIRLPSPLPDGADVRVIIRPESAGPTVLTRTIRTVDGNAPVPA</sequence>
<comment type="caution">
    <text evidence="2">The sequence shown here is derived from an EMBL/GenBank/DDBJ whole genome shotgun (WGS) entry which is preliminary data.</text>
</comment>
<dbReference type="Proteomes" id="UP001168338">
    <property type="component" value="Unassembled WGS sequence"/>
</dbReference>
<dbReference type="InterPro" id="IPR002774">
    <property type="entry name" value="Flagellin_arc-type"/>
</dbReference>
<dbReference type="Pfam" id="PF01917">
    <property type="entry name" value="Flagellin_arch-type"/>
    <property type="match status" value="1"/>
</dbReference>
<evidence type="ECO:0000313" key="2">
    <source>
        <dbReference type="EMBL" id="MDN7023447.1"/>
    </source>
</evidence>
<feature type="transmembrane region" description="Helical" evidence="1">
    <location>
        <begin position="15"/>
        <end position="34"/>
    </location>
</feature>
<dbReference type="EMBL" id="VCYH01000001">
    <property type="protein sequence ID" value="MDN7023447.1"/>
    <property type="molecule type" value="Genomic_DNA"/>
</dbReference>
<evidence type="ECO:0000313" key="3">
    <source>
        <dbReference type="Proteomes" id="UP001168338"/>
    </source>
</evidence>
<dbReference type="RefSeq" id="WP_301662494.1">
    <property type="nucleotide sequence ID" value="NZ_VCYH01000001.1"/>
</dbReference>
<organism evidence="2 3">
    <name type="scientific">Methanoculleus frigidifontis</name>
    <dbReference type="NCBI Taxonomy" id="2584085"/>
    <lineage>
        <taxon>Archaea</taxon>
        <taxon>Methanobacteriati</taxon>
        <taxon>Methanobacteriota</taxon>
        <taxon>Stenosarchaea group</taxon>
        <taxon>Methanomicrobia</taxon>
        <taxon>Methanomicrobiales</taxon>
        <taxon>Methanomicrobiaceae</taxon>
        <taxon>Methanoculleus</taxon>
    </lineage>
</organism>
<keyword evidence="1" id="KW-0812">Transmembrane</keyword>
<reference evidence="2" key="1">
    <citation type="submission" date="2019-05" db="EMBL/GenBank/DDBJ databases">
        <title>Methanoculleus sp. FWC-SCC1, a methanogenic archaeon isolated from deep marine cold seep.</title>
        <authorList>
            <person name="Chen Y.-W."/>
            <person name="Chen S.-C."/>
            <person name="Teng N.-H."/>
            <person name="Lai M.-C."/>
        </authorList>
    </citation>
    <scope>NUCLEOTIDE SEQUENCE</scope>
    <source>
        <strain evidence="2">FWC-SCC1</strain>
    </source>
</reference>